<evidence type="ECO:0000256" key="1">
    <source>
        <dbReference type="ARBA" id="ARBA00022614"/>
    </source>
</evidence>
<gene>
    <name evidence="3" type="primary">yopM</name>
    <name evidence="4" type="ORF">HT99x_009230</name>
    <name evidence="3" type="ORF">HT99x_01444</name>
</gene>
<dbReference type="RefSeq" id="WP_075066064.1">
    <property type="nucleotide sequence ID" value="NZ_LKAJ02000001.1"/>
</dbReference>
<dbReference type="PANTHER" id="PTHR48051:SF1">
    <property type="entry name" value="RAS SUPPRESSOR PROTEIN 1"/>
    <property type="match status" value="1"/>
</dbReference>
<comment type="caution">
    <text evidence="3">The sequence shown here is derived from an EMBL/GenBank/DDBJ whole genome shotgun (WGS) entry which is preliminary data.</text>
</comment>
<dbReference type="InterPro" id="IPR003591">
    <property type="entry name" value="Leu-rich_rpt_typical-subtyp"/>
</dbReference>
<dbReference type="SMART" id="SM00364">
    <property type="entry name" value="LRR_BAC"/>
    <property type="match status" value="6"/>
</dbReference>
<dbReference type="PANTHER" id="PTHR48051">
    <property type="match status" value="1"/>
</dbReference>
<evidence type="ECO:0000313" key="3">
    <source>
        <dbReference type="EMBL" id="KRG21691.1"/>
    </source>
</evidence>
<dbReference type="Pfam" id="PF13855">
    <property type="entry name" value="LRR_8"/>
    <property type="match status" value="1"/>
</dbReference>
<dbReference type="EMBL" id="LKAJ02000001">
    <property type="protein sequence ID" value="MCS5711619.1"/>
    <property type="molecule type" value="Genomic_DNA"/>
</dbReference>
<reference evidence="4" key="3">
    <citation type="submission" date="2021-06" db="EMBL/GenBank/DDBJ databases">
        <title>Genomic Description and Analysis of Intracellular Bacteria, Candidatus Berkiella cookevillensis and Candidatus Berkiella aquae.</title>
        <authorList>
            <person name="Kidane D.T."/>
            <person name="Mehari Y.T."/>
            <person name="Rice F.C."/>
            <person name="Arivett B.A."/>
            <person name="Farone A.L."/>
            <person name="Berk S.G."/>
            <person name="Farone M.B."/>
        </authorList>
    </citation>
    <scope>NUCLEOTIDE SEQUENCE</scope>
    <source>
        <strain evidence="4">HT99</strain>
    </source>
</reference>
<reference evidence="3" key="1">
    <citation type="submission" date="2015-09" db="EMBL/GenBank/DDBJ databases">
        <title>Draft Genome Sequences of Two Novel Amoeba-resistant Intranuclear Bacteria, Candidatus Berkiella cookevillensis and Candidatus Berkiella aquae.</title>
        <authorList>
            <person name="Mehari Y.T."/>
            <person name="Arivett B.A."/>
            <person name="Farone A.L."/>
            <person name="Gunderson J.H."/>
            <person name="Farone M.B."/>
        </authorList>
    </citation>
    <scope>NUCLEOTIDE SEQUENCE [LARGE SCALE GENOMIC DNA]</scope>
    <source>
        <strain evidence="3">HT99</strain>
    </source>
</reference>
<proteinExistence type="predicted"/>
<dbReference type="InterPro" id="IPR050216">
    <property type="entry name" value="LRR_domain-containing"/>
</dbReference>
<sequence length="304" mass="34397">MLNCAQLMTERAFLLKKQQAVFAMIDAQPKEYQHAVSKIKKGYQQLNRYHSPKALNVIIEQLNTSLAYFQTIHLLAKPSERLHLSFLTRVTRQYVAQTAVPLSNIKRLYLNARFPKESAALSDNKIVSLPSNIEVLKSLEVLYARFNGLSSLPENMGKLEHLKELGLEGNEFRSLPLSVLRIHSLEELGLDKNKLRKLPDGIAQLKKLRILSLDNNFLIELPPPMAQFENLKILGLNNNLLFELPDLSRLDNLSVLGANNNLLTQYPRVAAANKELVVGVKKNPLLEMKSPDELDALGFRKLKS</sequence>
<name>A0A0Q9YLP2_9GAMM</name>
<keyword evidence="1" id="KW-0433">Leucine-rich repeat</keyword>
<dbReference type="EMBL" id="LKAJ01000004">
    <property type="protein sequence ID" value="KRG21691.1"/>
    <property type="molecule type" value="Genomic_DNA"/>
</dbReference>
<reference evidence="4" key="2">
    <citation type="journal article" date="2016" name="Genome Announc.">
        <title>Draft Genome Sequences of Two Novel Amoeba-Resistant Intranuclear Bacteria, 'Candidatus Berkiella cookevillensis' and 'Candidatus Berkiella aquae'.</title>
        <authorList>
            <person name="Mehari Y.T."/>
            <person name="Arivett B.A."/>
            <person name="Farone A.L."/>
            <person name="Gunderson J.H."/>
            <person name="Farone M.B."/>
        </authorList>
    </citation>
    <scope>NUCLEOTIDE SEQUENCE</scope>
    <source>
        <strain evidence="4">HT99</strain>
    </source>
</reference>
<dbReference type="InterPro" id="IPR032675">
    <property type="entry name" value="LRR_dom_sf"/>
</dbReference>
<dbReference type="STRING" id="295108.HT99x_01444"/>
<keyword evidence="2" id="KW-0677">Repeat</keyword>
<protein>
    <submittedName>
        <fullName evidence="4">Leucine-rich repeat domain-containing protein</fullName>
    </submittedName>
    <submittedName>
        <fullName evidence="3">Outer membrane protein YopM</fullName>
    </submittedName>
</protein>
<dbReference type="PROSITE" id="PS51450">
    <property type="entry name" value="LRR"/>
    <property type="match status" value="1"/>
</dbReference>
<dbReference type="AlphaFoldDB" id="A0A0Q9YLP2"/>
<organism evidence="3">
    <name type="scientific">Candidatus Berkiella aquae</name>
    <dbReference type="NCBI Taxonomy" id="295108"/>
    <lineage>
        <taxon>Bacteria</taxon>
        <taxon>Pseudomonadati</taxon>
        <taxon>Pseudomonadota</taxon>
        <taxon>Gammaproteobacteria</taxon>
        <taxon>Candidatus Berkiellales</taxon>
        <taxon>Candidatus Berkiellaceae</taxon>
        <taxon>Candidatus Berkiella</taxon>
    </lineage>
</organism>
<dbReference type="SUPFAM" id="SSF52058">
    <property type="entry name" value="L domain-like"/>
    <property type="match status" value="1"/>
</dbReference>
<dbReference type="SMART" id="SM00369">
    <property type="entry name" value="LRR_TYP"/>
    <property type="match status" value="6"/>
</dbReference>
<evidence type="ECO:0000256" key="2">
    <source>
        <dbReference type="ARBA" id="ARBA00022737"/>
    </source>
</evidence>
<keyword evidence="5" id="KW-1185">Reference proteome</keyword>
<evidence type="ECO:0000313" key="5">
    <source>
        <dbReference type="Proteomes" id="UP000051497"/>
    </source>
</evidence>
<accession>A0A0Q9YLP2</accession>
<dbReference type="GO" id="GO:0005737">
    <property type="term" value="C:cytoplasm"/>
    <property type="evidence" value="ECO:0007669"/>
    <property type="project" value="TreeGrafter"/>
</dbReference>
<dbReference type="OrthoDB" id="8532199at2"/>
<dbReference type="InterPro" id="IPR001611">
    <property type="entry name" value="Leu-rich_rpt"/>
</dbReference>
<dbReference type="Gene3D" id="3.80.10.10">
    <property type="entry name" value="Ribonuclease Inhibitor"/>
    <property type="match status" value="1"/>
</dbReference>
<evidence type="ECO:0000313" key="4">
    <source>
        <dbReference type="EMBL" id="MCS5711619.1"/>
    </source>
</evidence>
<dbReference type="Proteomes" id="UP000051497">
    <property type="component" value="Unassembled WGS sequence"/>
</dbReference>